<name>A0A7C9EG57_OPUST</name>
<reference evidence="1" key="1">
    <citation type="journal article" date="2013" name="J. Plant Res.">
        <title>Effect of fungi and light on seed germination of three Opuntia species from semiarid lands of central Mexico.</title>
        <authorList>
            <person name="Delgado-Sanchez P."/>
            <person name="Jimenez-Bremont J.F."/>
            <person name="Guerrero-Gonzalez Mde L."/>
            <person name="Flores J."/>
        </authorList>
    </citation>
    <scope>NUCLEOTIDE SEQUENCE</scope>
    <source>
        <tissue evidence="1">Cladode</tissue>
    </source>
</reference>
<proteinExistence type="predicted"/>
<sequence length="167" mass="19135">MNKPPDPYPPTLFTAVYSHLTALPSSLLPTISSFLYRPSIIPTTNHHFLTNCLDFPLLERICVRFWSCRSFLTSVGDLLIFNPFSVGFTIISVPMRSFSELLPRGVQPFHTGQFCLQPTTTVVADFRRYTVASSRFYFMTMRGLWKLHTEEEMIQIWPYAGINFGLG</sequence>
<evidence type="ECO:0000313" key="1">
    <source>
        <dbReference type="EMBL" id="MBA4665007.1"/>
    </source>
</evidence>
<dbReference type="AlphaFoldDB" id="A0A7C9EG57"/>
<accession>A0A7C9EG57</accession>
<dbReference type="EMBL" id="GISG01225911">
    <property type="protein sequence ID" value="MBA4665007.1"/>
    <property type="molecule type" value="Transcribed_RNA"/>
</dbReference>
<protein>
    <submittedName>
        <fullName evidence="1">Uncharacterized protein</fullName>
    </submittedName>
</protein>
<organism evidence="1">
    <name type="scientific">Opuntia streptacantha</name>
    <name type="common">Prickly pear cactus</name>
    <name type="synonym">Opuntia cardona</name>
    <dbReference type="NCBI Taxonomy" id="393608"/>
    <lineage>
        <taxon>Eukaryota</taxon>
        <taxon>Viridiplantae</taxon>
        <taxon>Streptophyta</taxon>
        <taxon>Embryophyta</taxon>
        <taxon>Tracheophyta</taxon>
        <taxon>Spermatophyta</taxon>
        <taxon>Magnoliopsida</taxon>
        <taxon>eudicotyledons</taxon>
        <taxon>Gunneridae</taxon>
        <taxon>Pentapetalae</taxon>
        <taxon>Caryophyllales</taxon>
        <taxon>Cactineae</taxon>
        <taxon>Cactaceae</taxon>
        <taxon>Opuntioideae</taxon>
        <taxon>Opuntia</taxon>
    </lineage>
</organism>
<reference evidence="1" key="2">
    <citation type="submission" date="2020-07" db="EMBL/GenBank/DDBJ databases">
        <authorList>
            <person name="Vera ALvarez R."/>
            <person name="Arias-Moreno D.M."/>
            <person name="Jimenez-Jacinto V."/>
            <person name="Jimenez-Bremont J.F."/>
            <person name="Swaminathan K."/>
            <person name="Moose S.P."/>
            <person name="Guerrero-Gonzalez M.L."/>
            <person name="Marino-Ramirez L."/>
            <person name="Landsman D."/>
            <person name="Rodriguez-Kessler M."/>
            <person name="Delgado-Sanchez P."/>
        </authorList>
    </citation>
    <scope>NUCLEOTIDE SEQUENCE</scope>
    <source>
        <tissue evidence="1">Cladode</tissue>
    </source>
</reference>